<name>A0AAD6RUQ9_9ROSI</name>
<protein>
    <submittedName>
        <fullName evidence="1">Uncharacterized protein</fullName>
    </submittedName>
</protein>
<accession>A0AAD6RUQ9</accession>
<gene>
    <name evidence="1" type="ORF">NC653_004400</name>
</gene>
<proteinExistence type="predicted"/>
<reference evidence="1 2" key="1">
    <citation type="journal article" date="2023" name="Mol. Ecol. Resour.">
        <title>Chromosome-level genome assembly of a triploid poplar Populus alba 'Berolinensis'.</title>
        <authorList>
            <person name="Chen S."/>
            <person name="Yu Y."/>
            <person name="Wang X."/>
            <person name="Wang S."/>
            <person name="Zhang T."/>
            <person name="Zhou Y."/>
            <person name="He R."/>
            <person name="Meng N."/>
            <person name="Wang Y."/>
            <person name="Liu W."/>
            <person name="Liu Z."/>
            <person name="Liu J."/>
            <person name="Guo Q."/>
            <person name="Huang H."/>
            <person name="Sederoff R.R."/>
            <person name="Wang G."/>
            <person name="Qu G."/>
            <person name="Chen S."/>
        </authorList>
    </citation>
    <scope>NUCLEOTIDE SEQUENCE [LARGE SCALE GENOMIC DNA]</scope>
    <source>
        <strain evidence="1">SC-2020</strain>
    </source>
</reference>
<dbReference type="EMBL" id="JAQIZT010000001">
    <property type="protein sequence ID" value="KAJ7015086.1"/>
    <property type="molecule type" value="Genomic_DNA"/>
</dbReference>
<sequence>MLWKKKNIQDLQLQLQSRKESPSSKQQDFISLSMEIKFLYEDKSPYMFILGRACSDRIEGKLGKRKQYLSNSKSVS</sequence>
<evidence type="ECO:0000313" key="1">
    <source>
        <dbReference type="EMBL" id="KAJ7015086.1"/>
    </source>
</evidence>
<evidence type="ECO:0000313" key="2">
    <source>
        <dbReference type="Proteomes" id="UP001164929"/>
    </source>
</evidence>
<organism evidence="1 2">
    <name type="scientific">Populus alba x Populus x berolinensis</name>
    <dbReference type="NCBI Taxonomy" id="444605"/>
    <lineage>
        <taxon>Eukaryota</taxon>
        <taxon>Viridiplantae</taxon>
        <taxon>Streptophyta</taxon>
        <taxon>Embryophyta</taxon>
        <taxon>Tracheophyta</taxon>
        <taxon>Spermatophyta</taxon>
        <taxon>Magnoliopsida</taxon>
        <taxon>eudicotyledons</taxon>
        <taxon>Gunneridae</taxon>
        <taxon>Pentapetalae</taxon>
        <taxon>rosids</taxon>
        <taxon>fabids</taxon>
        <taxon>Malpighiales</taxon>
        <taxon>Salicaceae</taxon>
        <taxon>Saliceae</taxon>
        <taxon>Populus</taxon>
    </lineage>
</organism>
<dbReference type="AlphaFoldDB" id="A0AAD6RUQ9"/>
<dbReference type="Proteomes" id="UP001164929">
    <property type="component" value="Chromosome 1"/>
</dbReference>
<keyword evidence="2" id="KW-1185">Reference proteome</keyword>
<comment type="caution">
    <text evidence="1">The sequence shown here is derived from an EMBL/GenBank/DDBJ whole genome shotgun (WGS) entry which is preliminary data.</text>
</comment>